<organism evidence="3 4">
    <name type="scientific">Ilumatobacter coccineus (strain NBRC 103263 / KCTC 29153 / YM16-304)</name>
    <dbReference type="NCBI Taxonomy" id="1313172"/>
    <lineage>
        <taxon>Bacteria</taxon>
        <taxon>Bacillati</taxon>
        <taxon>Actinomycetota</taxon>
        <taxon>Acidimicrobiia</taxon>
        <taxon>Acidimicrobiales</taxon>
        <taxon>Ilumatobacteraceae</taxon>
        <taxon>Ilumatobacter</taxon>
    </lineage>
</organism>
<protein>
    <recommendedName>
        <fullName evidence="2">AB hydrolase-1 domain-containing protein</fullName>
    </recommendedName>
</protein>
<dbReference type="PANTHER" id="PTHR43798">
    <property type="entry name" value="MONOACYLGLYCEROL LIPASE"/>
    <property type="match status" value="1"/>
</dbReference>
<dbReference type="EMBL" id="AP012057">
    <property type="protein sequence ID" value="BAN00400.1"/>
    <property type="molecule type" value="Genomic_DNA"/>
</dbReference>
<evidence type="ECO:0000313" key="4">
    <source>
        <dbReference type="Proteomes" id="UP000011863"/>
    </source>
</evidence>
<dbReference type="Proteomes" id="UP000011863">
    <property type="component" value="Chromosome"/>
</dbReference>
<dbReference type="Pfam" id="PF12697">
    <property type="entry name" value="Abhydrolase_6"/>
    <property type="match status" value="1"/>
</dbReference>
<gene>
    <name evidence="3" type="ORF">YM304_00860</name>
</gene>
<dbReference type="AlphaFoldDB" id="A0A6C7DZX6"/>
<accession>A0A6C7DZX6</accession>
<dbReference type="InterPro" id="IPR029058">
    <property type="entry name" value="AB_hydrolase_fold"/>
</dbReference>
<dbReference type="InterPro" id="IPR050266">
    <property type="entry name" value="AB_hydrolase_sf"/>
</dbReference>
<dbReference type="PANTHER" id="PTHR43798:SF31">
    <property type="entry name" value="AB HYDROLASE SUPERFAMILY PROTEIN YCLE"/>
    <property type="match status" value="1"/>
</dbReference>
<dbReference type="Gene3D" id="3.40.50.1820">
    <property type="entry name" value="alpha/beta hydrolase"/>
    <property type="match status" value="2"/>
</dbReference>
<sequence length="221" mass="23855">MRLNTVRQGSGQPIVFIHGMGTGASSWKNVADLLADRYETIAIDLLGHGDSPVLDDPSEYTRDKALDDIDDVLATLDSPAILVGHSLGGYLALAHIATRPGVARGAVVLNTGPGFRDPEKREGWNARSRKNAHRFGVPEQVANLNLQEDSVVMDRVADIDTPVLVLAGGDDRPEYQGSGQYLERKMPNARLVVLDGGAHSMHEDTHARDVADIIADFEATL</sequence>
<evidence type="ECO:0000256" key="1">
    <source>
        <dbReference type="ARBA" id="ARBA00022801"/>
    </source>
</evidence>
<dbReference type="InterPro" id="IPR000073">
    <property type="entry name" value="AB_hydrolase_1"/>
</dbReference>
<dbReference type="RefSeq" id="WP_015439648.1">
    <property type="nucleotide sequence ID" value="NC_020520.1"/>
</dbReference>
<reference evidence="3 4" key="1">
    <citation type="journal article" date="2013" name="Int. J. Syst. Evol. Microbiol.">
        <title>Ilumatobacter nonamiense sp. nov. and Ilumatobacter coccineum sp. nov., isolated from seashore sand.</title>
        <authorList>
            <person name="Matsumoto A."/>
            <person name="Kasai H."/>
            <person name="Matsuo Y."/>
            <person name="Shizuri Y."/>
            <person name="Ichikawa N."/>
            <person name="Fujita N."/>
            <person name="Omura S."/>
            <person name="Takahashi Y."/>
        </authorList>
    </citation>
    <scope>NUCLEOTIDE SEQUENCE [LARGE SCALE GENOMIC DNA]</scope>
    <source>
        <strain evidence="4">NBRC 103263 / KCTC 29153 / YM16-304</strain>
    </source>
</reference>
<dbReference type="SUPFAM" id="SSF53474">
    <property type="entry name" value="alpha/beta-Hydrolases"/>
    <property type="match status" value="1"/>
</dbReference>
<dbReference type="GO" id="GO:0016020">
    <property type="term" value="C:membrane"/>
    <property type="evidence" value="ECO:0007669"/>
    <property type="project" value="TreeGrafter"/>
</dbReference>
<evidence type="ECO:0000313" key="3">
    <source>
        <dbReference type="EMBL" id="BAN00400.1"/>
    </source>
</evidence>
<dbReference type="GO" id="GO:0016787">
    <property type="term" value="F:hydrolase activity"/>
    <property type="evidence" value="ECO:0007669"/>
    <property type="project" value="UniProtKB-KW"/>
</dbReference>
<evidence type="ECO:0000259" key="2">
    <source>
        <dbReference type="Pfam" id="PF12697"/>
    </source>
</evidence>
<keyword evidence="4" id="KW-1185">Reference proteome</keyword>
<dbReference type="KEGG" id="aym:YM304_00860"/>
<keyword evidence="1" id="KW-0378">Hydrolase</keyword>
<feature type="domain" description="AB hydrolase-1" evidence="2">
    <location>
        <begin position="14"/>
        <end position="212"/>
    </location>
</feature>
<proteinExistence type="predicted"/>
<name>A0A6C7DZX6_ILUCY</name>